<reference evidence="3" key="2">
    <citation type="journal article" date="2022" name="Microb. Genom.">
        <title>A chromosome-scale genome assembly of the tomato pathogen Cladosporium fulvum reveals a compartmentalized genome architecture and the presence of a dispensable chromosome.</title>
        <authorList>
            <person name="Zaccaron A.Z."/>
            <person name="Chen L.H."/>
            <person name="Samaras A."/>
            <person name="Stergiopoulos I."/>
        </authorList>
    </citation>
    <scope>NUCLEOTIDE SEQUENCE</scope>
    <source>
        <strain evidence="3">Race5_Kim</strain>
    </source>
</reference>
<dbReference type="InterPro" id="IPR029045">
    <property type="entry name" value="ClpP/crotonase-like_dom_sf"/>
</dbReference>
<dbReference type="Proteomes" id="UP000756132">
    <property type="component" value="Chromosome 9"/>
</dbReference>
<dbReference type="GO" id="GO:0004658">
    <property type="term" value="F:propionyl-CoA carboxylase activity"/>
    <property type="evidence" value="ECO:0007669"/>
    <property type="project" value="TreeGrafter"/>
</dbReference>
<accession>A0A9Q8PGV8</accession>
<sequence>MANGEDTQSPSSKTDAPHTKAAARAEQVSGHLKTDDQTQKSNTGRRRRKDKKDELPADYSDILGHLSTLRQISNTPDTSRRGYVRQIQDGKLWVRERLDKLLDAGSFKEIGSVSGHVKWKHLGGEREEPESYLPHNNVQAFGKLNGRQVVLTADDFTIRAGHQDGHLMAKTLFTEKMSIQLKLPMIKLTDGSSGGGSVTSIAATGFSYVPPMQQGFDVVTKQLNMGIPNLGAVVGPAIGLGAARVVSCHFSVMAANVGALFNAGPNVVKNATFEEGLSFTDLGGPAMHCTNGTIDNMAATEEECFEQLRTVLGYLPNCGTQVPPVVSCDDPTDREDVELQTIIPRKRERMYNPRKVITGVVDKGSWFEIGALWGRTTIIGLARLGGRPVGILSNNAEVLSGAIDAAGSQKLTRHLKFCDVFNLPILQFIDAPGYAVGTVAERTATMRWGVELTKAYYTTTVPIFSVIIRKCYGVAGGVMVDCREPHMRVAWPSGEWGSLPLDGGIEVAHSHELRQIEKEKGEEARKERYRELDEMYRRMMNPVRTANHFSIEEIIDPVHTRSLVAEWLRLTYEADLPERVVHRMGGKLQPLYA</sequence>
<organism evidence="3 4">
    <name type="scientific">Passalora fulva</name>
    <name type="common">Tomato leaf mold</name>
    <name type="synonym">Cladosporium fulvum</name>
    <dbReference type="NCBI Taxonomy" id="5499"/>
    <lineage>
        <taxon>Eukaryota</taxon>
        <taxon>Fungi</taxon>
        <taxon>Dikarya</taxon>
        <taxon>Ascomycota</taxon>
        <taxon>Pezizomycotina</taxon>
        <taxon>Dothideomycetes</taxon>
        <taxon>Dothideomycetidae</taxon>
        <taxon>Mycosphaerellales</taxon>
        <taxon>Mycosphaerellaceae</taxon>
        <taxon>Fulvia</taxon>
    </lineage>
</organism>
<dbReference type="AlphaFoldDB" id="A0A9Q8PGV8"/>
<protein>
    <submittedName>
        <fullName evidence="3">Propionyl-CoA carboxylase, carboxyltransferase subunit</fullName>
    </submittedName>
</protein>
<dbReference type="GeneID" id="71989112"/>
<evidence type="ECO:0000259" key="2">
    <source>
        <dbReference type="PROSITE" id="PS50989"/>
    </source>
</evidence>
<dbReference type="Pfam" id="PF01039">
    <property type="entry name" value="Carboxyl_trans"/>
    <property type="match status" value="1"/>
</dbReference>
<dbReference type="PANTHER" id="PTHR43842:SF2">
    <property type="entry name" value="PROPIONYL-COA CARBOXYLASE BETA CHAIN, MITOCHONDRIAL"/>
    <property type="match status" value="1"/>
</dbReference>
<dbReference type="KEGG" id="ffu:CLAFUR5_09234"/>
<gene>
    <name evidence="3" type="ORF">CLAFUR5_09234</name>
</gene>
<name>A0A9Q8PGV8_PASFU</name>
<dbReference type="OrthoDB" id="439921at2759"/>
<feature type="domain" description="CoA carboxyltransferase C-terminal" evidence="2">
    <location>
        <begin position="331"/>
        <end position="578"/>
    </location>
</feature>
<evidence type="ECO:0000256" key="1">
    <source>
        <dbReference type="SAM" id="MobiDB-lite"/>
    </source>
</evidence>
<proteinExistence type="predicted"/>
<evidence type="ECO:0000313" key="3">
    <source>
        <dbReference type="EMBL" id="UJO22189.1"/>
    </source>
</evidence>
<evidence type="ECO:0000313" key="4">
    <source>
        <dbReference type="Proteomes" id="UP000756132"/>
    </source>
</evidence>
<dbReference type="InterPro" id="IPR051047">
    <property type="entry name" value="AccD/PCCB"/>
</dbReference>
<dbReference type="Gene3D" id="3.90.226.10">
    <property type="entry name" value="2-enoyl-CoA Hydratase, Chain A, domain 1"/>
    <property type="match status" value="2"/>
</dbReference>
<dbReference type="PROSITE" id="PS50989">
    <property type="entry name" value="COA_CT_CTER"/>
    <property type="match status" value="1"/>
</dbReference>
<keyword evidence="4" id="KW-1185">Reference proteome</keyword>
<dbReference type="EMBL" id="CP090171">
    <property type="protein sequence ID" value="UJO22189.1"/>
    <property type="molecule type" value="Genomic_DNA"/>
</dbReference>
<dbReference type="InterPro" id="IPR011763">
    <property type="entry name" value="COA_CT_C"/>
</dbReference>
<dbReference type="RefSeq" id="XP_047766555.1">
    <property type="nucleotide sequence ID" value="XM_047908382.1"/>
</dbReference>
<dbReference type="PANTHER" id="PTHR43842">
    <property type="entry name" value="PROPIONYL-COA CARBOXYLASE BETA CHAIN"/>
    <property type="match status" value="1"/>
</dbReference>
<dbReference type="SUPFAM" id="SSF52096">
    <property type="entry name" value="ClpP/crotonase"/>
    <property type="match status" value="2"/>
</dbReference>
<feature type="compositionally biased region" description="Polar residues" evidence="1">
    <location>
        <begin position="1"/>
        <end position="14"/>
    </location>
</feature>
<feature type="region of interest" description="Disordered" evidence="1">
    <location>
        <begin position="1"/>
        <end position="59"/>
    </location>
</feature>
<reference evidence="3" key="1">
    <citation type="submission" date="2021-12" db="EMBL/GenBank/DDBJ databases">
        <authorList>
            <person name="Zaccaron A."/>
            <person name="Stergiopoulos I."/>
        </authorList>
    </citation>
    <scope>NUCLEOTIDE SEQUENCE</scope>
    <source>
        <strain evidence="3">Race5_Kim</strain>
    </source>
</reference>
<dbReference type="InterPro" id="IPR034733">
    <property type="entry name" value="AcCoA_carboxyl_beta"/>
</dbReference>